<feature type="region of interest" description="Disordered" evidence="1">
    <location>
        <begin position="1"/>
        <end position="31"/>
    </location>
</feature>
<protein>
    <submittedName>
        <fullName evidence="2">Uncharacterized protein</fullName>
    </submittedName>
</protein>
<accession>A0ABQ2JSQ3</accession>
<evidence type="ECO:0000313" key="3">
    <source>
        <dbReference type="Proteomes" id="UP000605099"/>
    </source>
</evidence>
<feature type="compositionally biased region" description="Basic and acidic residues" evidence="1">
    <location>
        <begin position="10"/>
        <end position="20"/>
    </location>
</feature>
<keyword evidence="3" id="KW-1185">Reference proteome</keyword>
<gene>
    <name evidence="2" type="ORF">GCM10011349_31860</name>
</gene>
<name>A0ABQ2JSQ3_9SPHN</name>
<dbReference type="Proteomes" id="UP000605099">
    <property type="component" value="Unassembled WGS sequence"/>
</dbReference>
<proteinExistence type="predicted"/>
<dbReference type="EMBL" id="BMLK01000016">
    <property type="protein sequence ID" value="GGN55337.1"/>
    <property type="molecule type" value="Genomic_DNA"/>
</dbReference>
<organism evidence="2 3">
    <name type="scientific">Novosphingobium indicum</name>
    <dbReference type="NCBI Taxonomy" id="462949"/>
    <lineage>
        <taxon>Bacteria</taxon>
        <taxon>Pseudomonadati</taxon>
        <taxon>Pseudomonadota</taxon>
        <taxon>Alphaproteobacteria</taxon>
        <taxon>Sphingomonadales</taxon>
        <taxon>Sphingomonadaceae</taxon>
        <taxon>Novosphingobium</taxon>
    </lineage>
</organism>
<sequence length="113" mass="12703">MDWTAAGNDVPRRSRTKVDNRNMSQAIPEFEDAPIPFTPSLRHEGVPDVHFSDLKSLLSAFDDFERTQDTRGLPLEALETTCQRILDADPFEPLALAMRRILGHAREILSLGS</sequence>
<evidence type="ECO:0000313" key="2">
    <source>
        <dbReference type="EMBL" id="GGN55337.1"/>
    </source>
</evidence>
<comment type="caution">
    <text evidence="2">The sequence shown here is derived from an EMBL/GenBank/DDBJ whole genome shotgun (WGS) entry which is preliminary data.</text>
</comment>
<evidence type="ECO:0000256" key="1">
    <source>
        <dbReference type="SAM" id="MobiDB-lite"/>
    </source>
</evidence>
<reference evidence="3" key="1">
    <citation type="journal article" date="2019" name="Int. J. Syst. Evol. Microbiol.">
        <title>The Global Catalogue of Microorganisms (GCM) 10K type strain sequencing project: providing services to taxonomists for standard genome sequencing and annotation.</title>
        <authorList>
            <consortium name="The Broad Institute Genomics Platform"/>
            <consortium name="The Broad Institute Genome Sequencing Center for Infectious Disease"/>
            <person name="Wu L."/>
            <person name="Ma J."/>
        </authorList>
    </citation>
    <scope>NUCLEOTIDE SEQUENCE [LARGE SCALE GENOMIC DNA]</scope>
    <source>
        <strain evidence="3">CGMCC 1.6784</strain>
    </source>
</reference>